<sequence length="159" mass="16733">MVVPNPDPATPLRIYVAGPLFSEAERAWLDTLATALRAAGHECFVPHEESAALTEFTGRSIYQLDGDGLRSANVLVAWLDGIGVDDGTACEIGIFAELVRSGGPQYRGIVGIVTDLRLQRRRGAVPGDGLNLFVAGAIESAGSICWSVDEALAAVARLA</sequence>
<organism evidence="1">
    <name type="scientific">freshwater metagenome</name>
    <dbReference type="NCBI Taxonomy" id="449393"/>
    <lineage>
        <taxon>unclassified sequences</taxon>
        <taxon>metagenomes</taxon>
        <taxon>ecological metagenomes</taxon>
    </lineage>
</organism>
<evidence type="ECO:0000313" key="1">
    <source>
        <dbReference type="EMBL" id="CAB4689373.1"/>
    </source>
</evidence>
<proteinExistence type="predicted"/>
<reference evidence="1" key="1">
    <citation type="submission" date="2020-05" db="EMBL/GenBank/DDBJ databases">
        <authorList>
            <person name="Chiriac C."/>
            <person name="Salcher M."/>
            <person name="Ghai R."/>
            <person name="Kavagutti S V."/>
        </authorList>
    </citation>
    <scope>NUCLEOTIDE SEQUENCE</scope>
</reference>
<dbReference type="InterPro" id="IPR007710">
    <property type="entry name" value="Nucleoside_deoxyribTrfase"/>
</dbReference>
<dbReference type="Gene3D" id="3.40.50.450">
    <property type="match status" value="1"/>
</dbReference>
<gene>
    <name evidence="1" type="ORF">UFOPK2399_00590</name>
</gene>
<accession>A0A6J6NYM5</accession>
<protein>
    <submittedName>
        <fullName evidence="1">Unannotated protein</fullName>
    </submittedName>
</protein>
<dbReference type="SUPFAM" id="SSF52309">
    <property type="entry name" value="N-(deoxy)ribosyltransferase-like"/>
    <property type="match status" value="1"/>
</dbReference>
<dbReference type="EMBL" id="CAEZXP010000001">
    <property type="protein sequence ID" value="CAB4689373.1"/>
    <property type="molecule type" value="Genomic_DNA"/>
</dbReference>
<dbReference type="AlphaFoldDB" id="A0A6J6NYM5"/>
<name>A0A6J6NYM5_9ZZZZ</name>
<dbReference type="Pfam" id="PF05014">
    <property type="entry name" value="Nuc_deoxyrib_tr"/>
    <property type="match status" value="1"/>
</dbReference>